<name>A0ABV4CYW7_9BACT</name>
<dbReference type="RefSeq" id="WP_121699038.1">
    <property type="nucleotide sequence ID" value="NZ_JBCLPP010000025.1"/>
</dbReference>
<evidence type="ECO:0000259" key="1">
    <source>
        <dbReference type="Pfam" id="PF08486"/>
    </source>
</evidence>
<organism evidence="3 4">
    <name type="scientific">Heminiphilus faecis</name>
    <dbReference type="NCBI Taxonomy" id="2601703"/>
    <lineage>
        <taxon>Bacteria</taxon>
        <taxon>Pseudomonadati</taxon>
        <taxon>Bacteroidota</taxon>
        <taxon>Bacteroidia</taxon>
        <taxon>Bacteroidales</taxon>
        <taxon>Muribaculaceae</taxon>
        <taxon>Heminiphilus</taxon>
    </lineage>
</organism>
<reference evidence="3 4" key="1">
    <citation type="submission" date="2024-03" db="EMBL/GenBank/DDBJ databases">
        <title>Mouse gut bacterial collection (mGBC) of GemPharmatech.</title>
        <authorList>
            <person name="He Y."/>
            <person name="Dong L."/>
            <person name="Wu D."/>
            <person name="Gao X."/>
            <person name="Lin Z."/>
        </authorList>
    </citation>
    <scope>NUCLEOTIDE SEQUENCE [LARGE SCALE GENOMIC DNA]</scope>
    <source>
        <strain evidence="3 4">54-13</strain>
    </source>
</reference>
<comment type="caution">
    <text evidence="3">The sequence shown here is derived from an EMBL/GenBank/DDBJ whole genome shotgun (WGS) entry which is preliminary data.</text>
</comment>
<protein>
    <submittedName>
        <fullName evidence="3">DUF4922 domain-containing protein</fullName>
    </submittedName>
</protein>
<dbReference type="Proteomes" id="UP001565200">
    <property type="component" value="Unassembled WGS sequence"/>
</dbReference>
<accession>A0ABV4CYW7</accession>
<dbReference type="InterPro" id="IPR013693">
    <property type="entry name" value="SpoIID/LytB_N"/>
</dbReference>
<dbReference type="InterPro" id="IPR036265">
    <property type="entry name" value="HIT-like_sf"/>
</dbReference>
<evidence type="ECO:0000313" key="3">
    <source>
        <dbReference type="EMBL" id="MEY8245841.1"/>
    </source>
</evidence>
<dbReference type="InterPro" id="IPR051922">
    <property type="entry name" value="Bact_Sporulation_Assoc"/>
</dbReference>
<proteinExistence type="predicted"/>
<feature type="domain" description="Sporulation stage II protein D amidase enhancer LytB N-terminal" evidence="1">
    <location>
        <begin position="344"/>
        <end position="452"/>
    </location>
</feature>
<gene>
    <name evidence="3" type="ORF">AAK873_09475</name>
</gene>
<sequence>MKSDDIKDFVRRQLDVWPEAAARHKALAGITVKQLNVNGTAVSVMYNSSRSISTLASVDSRSIAARKCFLCSGSRPVEQMSVTDGNYDICVNPYPVFPGHLTIINRSHVRQEIAGHVADMIHFAHALDGYTVFYNGPRCGASAPDHSHFQGVPEEYMPLDRKHAFRCIYMVEPPDKIVSQLEEALRALPVPEGDYEPMVNMAVHMLPDGNMEAVIIPRRAHRPRCYERLHVSPGAIDMSGTFIVTSEADFAALDDEKAVEILEDVAYISRQPSIRVGIMSADDIRYRLVGDYRKENDTFFPEDETCRFELEDVTIGVGFHWQRKEKQMFAGALQLLDLPEGRVAVNVVPVEDYLTSVISSEMSAKASLELLKAHAVISRSWVMAQLERKENSCTCREADRGDDEIVKWYDHDDHEYFDVCADDHCQRYQGVTRITRDEARRAVMSTWGEVLMSDGKLCDTRFSKCCGGAFEEFEHCWEHVHHNYLERGRDLMPEQPLPDLRDEDVARDWIMGRPDAFCAQAGPDTLRQVLNDYDLATKDFYRWSVRYTVEELSELVYMRSGIDFGVIKELQPLSRGVSGRIDRLRIVGSKAVKVVGKELEIRRWLSPTHLYSSAFVPVKDASGFTLYGAGWGHGVGLCQIGAAVMSEQGYDYRQILAHYFKNAELKRIY</sequence>
<dbReference type="NCBIfam" id="TIGR02669">
    <property type="entry name" value="SpoIID_LytB"/>
    <property type="match status" value="1"/>
</dbReference>
<feature type="domain" description="DUF4922" evidence="2">
    <location>
        <begin position="10"/>
        <end position="152"/>
    </location>
</feature>
<dbReference type="SUPFAM" id="SSF54197">
    <property type="entry name" value="HIT-like"/>
    <property type="match status" value="1"/>
</dbReference>
<dbReference type="Pfam" id="PF16269">
    <property type="entry name" value="DUF4922"/>
    <property type="match status" value="1"/>
</dbReference>
<dbReference type="Pfam" id="PF08486">
    <property type="entry name" value="SpoIID"/>
    <property type="match status" value="1"/>
</dbReference>
<dbReference type="PANTHER" id="PTHR30032">
    <property type="entry name" value="N-ACETYLMURAMOYL-L-ALANINE AMIDASE-RELATED"/>
    <property type="match status" value="1"/>
</dbReference>
<dbReference type="PANTHER" id="PTHR30032:SF4">
    <property type="entry name" value="AMIDASE ENHANCER"/>
    <property type="match status" value="1"/>
</dbReference>
<dbReference type="InterPro" id="IPR013486">
    <property type="entry name" value="SpoIID/LytB"/>
</dbReference>
<keyword evidence="4" id="KW-1185">Reference proteome</keyword>
<dbReference type="InterPro" id="IPR046320">
    <property type="entry name" value="DUF4922"/>
</dbReference>
<dbReference type="EMBL" id="JBCLPP010000025">
    <property type="protein sequence ID" value="MEY8245841.1"/>
    <property type="molecule type" value="Genomic_DNA"/>
</dbReference>
<evidence type="ECO:0000259" key="2">
    <source>
        <dbReference type="Pfam" id="PF16269"/>
    </source>
</evidence>
<evidence type="ECO:0000313" key="4">
    <source>
        <dbReference type="Proteomes" id="UP001565200"/>
    </source>
</evidence>